<dbReference type="AlphaFoldDB" id="A0AAD8MPK7"/>
<comment type="caution">
    <text evidence="2">The sequence shown here is derived from an EMBL/GenBank/DDBJ whole genome shotgun (WGS) entry which is preliminary data.</text>
</comment>
<feature type="compositionally biased region" description="Polar residues" evidence="1">
    <location>
        <begin position="19"/>
        <end position="31"/>
    </location>
</feature>
<reference evidence="2" key="1">
    <citation type="submission" date="2023-02" db="EMBL/GenBank/DDBJ databases">
        <title>Genome of toxic invasive species Heracleum sosnowskyi carries increased number of genes despite the absence of recent whole-genome duplications.</title>
        <authorList>
            <person name="Schelkunov M."/>
            <person name="Shtratnikova V."/>
            <person name="Makarenko M."/>
            <person name="Klepikova A."/>
            <person name="Omelchenko D."/>
            <person name="Novikova G."/>
            <person name="Obukhova E."/>
            <person name="Bogdanov V."/>
            <person name="Penin A."/>
            <person name="Logacheva M."/>
        </authorList>
    </citation>
    <scope>NUCLEOTIDE SEQUENCE</scope>
    <source>
        <strain evidence="2">Hsosn_3</strain>
        <tissue evidence="2">Leaf</tissue>
    </source>
</reference>
<dbReference type="PANTHER" id="PTHR45786:SF74">
    <property type="entry name" value="ATP-DEPENDENT DNA HELICASE"/>
    <property type="match status" value="1"/>
</dbReference>
<sequence length="303" mass="32813">MWIFPADASPARVSASPGGASTTPVPSSARTVSGGASATLGSASPGGATASPAPPSGGAIGRGMLFESSLQRRRINQKKKTFVASNSILDIGDLAQQCGYCGAHVWQAEYTGRHSGPGPKGYSICCGKGKKIQKNLRVYNIIFALCSFGGNVDDSINNGSGLFMFRVNDLTYHSIGSLVPPDGRTPKFAHFYMYDGQESLEHRMNFPKSNNVLDPAIVATLQEMLTRDNALVGIFKQLRERYYAFEQVPVRLRLLERRSIDGRFLSILSDIDYELAGLALDNNFTDNSDILVEYKQTGLETIS</sequence>
<keyword evidence="3" id="KW-1185">Reference proteome</keyword>
<protein>
    <submittedName>
        <fullName evidence="2">Uncharacterized protein</fullName>
    </submittedName>
</protein>
<evidence type="ECO:0000313" key="3">
    <source>
        <dbReference type="Proteomes" id="UP001237642"/>
    </source>
</evidence>
<evidence type="ECO:0000313" key="2">
    <source>
        <dbReference type="EMBL" id="KAK1380074.1"/>
    </source>
</evidence>
<reference evidence="2" key="2">
    <citation type="submission" date="2023-05" db="EMBL/GenBank/DDBJ databases">
        <authorList>
            <person name="Schelkunov M.I."/>
        </authorList>
    </citation>
    <scope>NUCLEOTIDE SEQUENCE</scope>
    <source>
        <strain evidence="2">Hsosn_3</strain>
        <tissue evidence="2">Leaf</tissue>
    </source>
</reference>
<feature type="region of interest" description="Disordered" evidence="1">
    <location>
        <begin position="1"/>
        <end position="57"/>
    </location>
</feature>
<proteinExistence type="predicted"/>
<dbReference type="Proteomes" id="UP001237642">
    <property type="component" value="Unassembled WGS sequence"/>
</dbReference>
<dbReference type="EMBL" id="JAUIZM010000006">
    <property type="protein sequence ID" value="KAK1380074.1"/>
    <property type="molecule type" value="Genomic_DNA"/>
</dbReference>
<gene>
    <name evidence="2" type="ORF">POM88_026818</name>
</gene>
<name>A0AAD8MPK7_9APIA</name>
<organism evidence="2 3">
    <name type="scientific">Heracleum sosnowskyi</name>
    <dbReference type="NCBI Taxonomy" id="360622"/>
    <lineage>
        <taxon>Eukaryota</taxon>
        <taxon>Viridiplantae</taxon>
        <taxon>Streptophyta</taxon>
        <taxon>Embryophyta</taxon>
        <taxon>Tracheophyta</taxon>
        <taxon>Spermatophyta</taxon>
        <taxon>Magnoliopsida</taxon>
        <taxon>eudicotyledons</taxon>
        <taxon>Gunneridae</taxon>
        <taxon>Pentapetalae</taxon>
        <taxon>asterids</taxon>
        <taxon>campanulids</taxon>
        <taxon>Apiales</taxon>
        <taxon>Apiaceae</taxon>
        <taxon>Apioideae</taxon>
        <taxon>apioid superclade</taxon>
        <taxon>Tordylieae</taxon>
        <taxon>Tordyliinae</taxon>
        <taxon>Heracleum</taxon>
    </lineage>
</organism>
<evidence type="ECO:0000256" key="1">
    <source>
        <dbReference type="SAM" id="MobiDB-lite"/>
    </source>
</evidence>
<feature type="compositionally biased region" description="Low complexity" evidence="1">
    <location>
        <begin position="33"/>
        <end position="51"/>
    </location>
</feature>
<accession>A0AAD8MPK7</accession>
<dbReference type="PANTHER" id="PTHR45786">
    <property type="entry name" value="DNA BINDING PROTEIN-LIKE"/>
    <property type="match status" value="1"/>
</dbReference>